<comment type="caution">
    <text evidence="3">The sequence shown here is derived from an EMBL/GenBank/DDBJ whole genome shotgun (WGS) entry which is preliminary data.</text>
</comment>
<feature type="domain" description="RavJ-like C-terminal" evidence="2">
    <location>
        <begin position="299"/>
        <end position="390"/>
    </location>
</feature>
<dbReference type="Proteomes" id="UP000054869">
    <property type="component" value="Unassembled WGS sequence"/>
</dbReference>
<dbReference type="RefSeq" id="WP_028372235.1">
    <property type="nucleotide sequence ID" value="NZ_CAAAJD010000001.1"/>
</dbReference>
<keyword evidence="1" id="KW-0175">Coiled coil</keyword>
<evidence type="ECO:0000313" key="3">
    <source>
        <dbReference type="EMBL" id="KTD23763.1"/>
    </source>
</evidence>
<accession>A0A0W0VUG5</accession>
<dbReference type="Pfam" id="PF18493">
    <property type="entry name" value="DUF5617"/>
    <property type="match status" value="1"/>
</dbReference>
<keyword evidence="4" id="KW-1185">Reference proteome</keyword>
<organism evidence="3 4">
    <name type="scientific">Legionella lansingensis</name>
    <dbReference type="NCBI Taxonomy" id="45067"/>
    <lineage>
        <taxon>Bacteria</taxon>
        <taxon>Pseudomonadati</taxon>
        <taxon>Pseudomonadota</taxon>
        <taxon>Gammaproteobacteria</taxon>
        <taxon>Legionellales</taxon>
        <taxon>Legionellaceae</taxon>
        <taxon>Legionella</taxon>
    </lineage>
</organism>
<reference evidence="3 4" key="1">
    <citation type="submission" date="2015-11" db="EMBL/GenBank/DDBJ databases">
        <title>Genomic analysis of 38 Legionella species identifies large and diverse effector repertoires.</title>
        <authorList>
            <person name="Burstein D."/>
            <person name="Amaro F."/>
            <person name="Zusman T."/>
            <person name="Lifshitz Z."/>
            <person name="Cohen O."/>
            <person name="Gilbert J.A."/>
            <person name="Pupko T."/>
            <person name="Shuman H.A."/>
            <person name="Segal G."/>
        </authorList>
    </citation>
    <scope>NUCLEOTIDE SEQUENCE [LARGE SCALE GENOMIC DNA]</scope>
    <source>
        <strain evidence="3 4">ATCC 49751</strain>
    </source>
</reference>
<dbReference type="PATRIC" id="fig|45067.4.peg.569"/>
<evidence type="ECO:0000259" key="2">
    <source>
        <dbReference type="Pfam" id="PF18493"/>
    </source>
</evidence>
<dbReference type="EMBL" id="LNYI01000011">
    <property type="protein sequence ID" value="KTD23763.1"/>
    <property type="molecule type" value="Genomic_DNA"/>
</dbReference>
<protein>
    <recommendedName>
        <fullName evidence="2">RavJ-like C-terminal domain-containing protein</fullName>
    </recommendedName>
</protein>
<gene>
    <name evidence="3" type="ORF">Llan_0544</name>
</gene>
<feature type="coiled-coil region" evidence="1">
    <location>
        <begin position="56"/>
        <end position="110"/>
    </location>
</feature>
<name>A0A0W0VUG5_9GAMM</name>
<evidence type="ECO:0000256" key="1">
    <source>
        <dbReference type="SAM" id="Coils"/>
    </source>
</evidence>
<proteinExistence type="predicted"/>
<evidence type="ECO:0000313" key="4">
    <source>
        <dbReference type="Proteomes" id="UP000054869"/>
    </source>
</evidence>
<sequence>MHLLSDINLSEYQQEIKERLTLLIDPASRNIPVDPIFLHYTDATTTVVRLFSKASVLEYQRQNDTSRKILQELKEDKTGILIALMQAQNLSEAEKKYKAFLLKMKHLTGEEMMAILNELAQIVKLAHFSKSLQPILFEIHGLLHRSIDVYLHEFKVMAESAGFEKTLEGLCLFHSALFAEQTRLTAMHHGKLLHNEVTLTTNEIVCPVTRYKIAISNSLATSSKAENFLAILIALSQLAHLEDDDIKNFLKTQPKNYLEAAENKLVQYLRYPFWFNFTKEQNQFLEKIGAKEALKQLRYRHLWNEHKSSEENILSLLKDYNKEDWHFPSLGLFLTGHWRRHHHEQIRIAIRKMQTGTAAAEVLQELDSYAKKHPQYNPDGSLARRLEFIQRKLSMESSPKGTTSTLSLMQC</sequence>
<dbReference type="OrthoDB" id="5654066at2"/>
<dbReference type="eggNOG" id="ENOG5032BEV">
    <property type="taxonomic scope" value="Bacteria"/>
</dbReference>
<dbReference type="STRING" id="45067.Llan_0544"/>
<dbReference type="InterPro" id="IPR041234">
    <property type="entry name" value="RavJ-like_C"/>
</dbReference>
<dbReference type="AlphaFoldDB" id="A0A0W0VUG5"/>